<evidence type="ECO:0000256" key="2">
    <source>
        <dbReference type="ARBA" id="ARBA00023157"/>
    </source>
</evidence>
<feature type="domain" description="Ig-like" evidence="5">
    <location>
        <begin position="275"/>
        <end position="394"/>
    </location>
</feature>
<keyword evidence="4" id="KW-0812">Transmembrane</keyword>
<keyword evidence="4" id="KW-1133">Transmembrane helix</keyword>
<protein>
    <recommendedName>
        <fullName evidence="5">Ig-like domain-containing protein</fullName>
    </recommendedName>
</protein>
<dbReference type="SUPFAM" id="SSF48726">
    <property type="entry name" value="Immunoglobulin"/>
    <property type="match status" value="3"/>
</dbReference>
<dbReference type="InterPro" id="IPR003599">
    <property type="entry name" value="Ig_sub"/>
</dbReference>
<feature type="domain" description="Ig-like" evidence="5">
    <location>
        <begin position="64"/>
        <end position="160"/>
    </location>
</feature>
<evidence type="ECO:0000256" key="3">
    <source>
        <dbReference type="ARBA" id="ARBA00023319"/>
    </source>
</evidence>
<dbReference type="GeneID" id="115335331"/>
<reference evidence="6" key="1">
    <citation type="submission" date="2025-08" db="UniProtKB">
        <authorList>
            <consortium name="Ensembl"/>
        </authorList>
    </citation>
    <scope>IDENTIFICATION</scope>
</reference>
<keyword evidence="1" id="KW-0732">Signal</keyword>
<dbReference type="InterPro" id="IPR036179">
    <property type="entry name" value="Ig-like_dom_sf"/>
</dbReference>
<evidence type="ECO:0000259" key="5">
    <source>
        <dbReference type="PROSITE" id="PS50835"/>
    </source>
</evidence>
<dbReference type="InterPro" id="IPR052314">
    <property type="entry name" value="Immune_rcpt_domain"/>
</dbReference>
<keyword evidence="3" id="KW-0393">Immunoglobulin domain</keyword>
<dbReference type="PANTHER" id="PTHR16423">
    <property type="entry name" value="TREM-LIKE TRANSCRIPT PROTEIN"/>
    <property type="match status" value="1"/>
</dbReference>
<reference evidence="6" key="2">
    <citation type="submission" date="2025-09" db="UniProtKB">
        <authorList>
            <consortium name="Ensembl"/>
        </authorList>
    </citation>
    <scope>IDENTIFICATION</scope>
</reference>
<dbReference type="Ensembl" id="ENSACCT00020018976.1">
    <property type="protein sequence ID" value="ENSACCP00020018183.1"/>
    <property type="gene ID" value="ENSACCG00020012512.1"/>
</dbReference>
<dbReference type="SMART" id="SM00409">
    <property type="entry name" value="IG"/>
    <property type="match status" value="3"/>
</dbReference>
<evidence type="ECO:0000313" key="7">
    <source>
        <dbReference type="Proteomes" id="UP000472275"/>
    </source>
</evidence>
<keyword evidence="4" id="KW-0472">Membrane</keyword>
<dbReference type="InParanoid" id="A0A663F1N8"/>
<dbReference type="Gene3D" id="2.60.40.10">
    <property type="entry name" value="Immunoglobulins"/>
    <property type="match status" value="3"/>
</dbReference>
<dbReference type="GO" id="GO:0038023">
    <property type="term" value="F:signaling receptor activity"/>
    <property type="evidence" value="ECO:0007669"/>
    <property type="project" value="TreeGrafter"/>
</dbReference>
<dbReference type="RefSeq" id="XP_029856679.2">
    <property type="nucleotide sequence ID" value="XM_030000819.2"/>
</dbReference>
<dbReference type="SMART" id="SM00406">
    <property type="entry name" value="IGv"/>
    <property type="match status" value="3"/>
</dbReference>
<sequence>MVKDFRLRQDLRHFLQQCHCDAGGLTRQTLLNRTHWASPSNAPSLGLRTAMELRALLLLLLCFPALQAQTPHAEEGLSEGSSLSIQCPYTAQADYHQQKAWCHRRGGQCEPLVETIYPTQYPRTNRVTNGKVTIEDNPMYETVSITMTNLQVEDSGTYFCAYRSHHYKYLPLKIISLNVFKELHKWELDSLSVQCKYSASVHSTDRKAWCRRGRTGCEIWLMTDNLSTWTKSKDLEDKTLIQDDAQKRTVTITMKKLQAQDAGVYWCVLYRGSSPTQKTEIRLSVSKRTQQYTPKESDDVSVQCPYSASYYGAVSKAWCKEGAREACTILVTTDLKPSGYRKKIQQGRFTIQDDTQQGMVTVTMEKLQVQDSGVYWCALYEHGQLLRMVEVTLTVSEVLAGTTLSGTASTSQATPSSNTPAPSSNVNTFILLSGVLSILFILALTSLITLCVKRRKQLKRRGNRQAEDIYDKPEDIAQLDSTERMESPKDDSKDVKYITLNFKSRLSPEDPLYCNVEPSQAHRKSKDENVEYATIALKQLPTNDKG</sequence>
<dbReference type="InterPro" id="IPR013783">
    <property type="entry name" value="Ig-like_fold"/>
</dbReference>
<feature type="transmembrane region" description="Helical" evidence="4">
    <location>
        <begin position="429"/>
        <end position="452"/>
    </location>
</feature>
<proteinExistence type="predicted"/>
<dbReference type="InterPro" id="IPR013106">
    <property type="entry name" value="Ig_V-set"/>
</dbReference>
<dbReference type="OrthoDB" id="8959642at2759"/>
<dbReference type="CDD" id="cd05716">
    <property type="entry name" value="IgV_pIgR_like"/>
    <property type="match status" value="1"/>
</dbReference>
<keyword evidence="2" id="KW-1015">Disulfide bond</keyword>
<dbReference type="InterPro" id="IPR007110">
    <property type="entry name" value="Ig-like_dom"/>
</dbReference>
<dbReference type="Pfam" id="PF07686">
    <property type="entry name" value="V-set"/>
    <property type="match status" value="3"/>
</dbReference>
<evidence type="ECO:0000256" key="4">
    <source>
        <dbReference type="SAM" id="Phobius"/>
    </source>
</evidence>
<dbReference type="KEGG" id="achc:115335331"/>
<feature type="domain" description="Ig-like" evidence="5">
    <location>
        <begin position="171"/>
        <end position="267"/>
    </location>
</feature>
<organism evidence="6 7">
    <name type="scientific">Aquila chrysaetos chrysaetos</name>
    <dbReference type="NCBI Taxonomy" id="223781"/>
    <lineage>
        <taxon>Eukaryota</taxon>
        <taxon>Metazoa</taxon>
        <taxon>Chordata</taxon>
        <taxon>Craniata</taxon>
        <taxon>Vertebrata</taxon>
        <taxon>Euteleostomi</taxon>
        <taxon>Archelosauria</taxon>
        <taxon>Archosauria</taxon>
        <taxon>Dinosauria</taxon>
        <taxon>Saurischia</taxon>
        <taxon>Theropoda</taxon>
        <taxon>Coelurosauria</taxon>
        <taxon>Aves</taxon>
        <taxon>Neognathae</taxon>
        <taxon>Neoaves</taxon>
        <taxon>Telluraves</taxon>
        <taxon>Accipitrimorphae</taxon>
        <taxon>Accipitriformes</taxon>
        <taxon>Accipitridae</taxon>
        <taxon>Accipitrinae</taxon>
        <taxon>Aquila</taxon>
    </lineage>
</organism>
<dbReference type="PROSITE" id="PS50835">
    <property type="entry name" value="IG_LIKE"/>
    <property type="match status" value="3"/>
</dbReference>
<dbReference type="GeneTree" id="ENSGT00940000153835"/>
<dbReference type="Proteomes" id="UP000472275">
    <property type="component" value="Chromosome 24"/>
</dbReference>
<evidence type="ECO:0000313" key="6">
    <source>
        <dbReference type="Ensembl" id="ENSACCP00020018183.1"/>
    </source>
</evidence>
<dbReference type="GO" id="GO:0009986">
    <property type="term" value="C:cell surface"/>
    <property type="evidence" value="ECO:0007669"/>
    <property type="project" value="TreeGrafter"/>
</dbReference>
<accession>A0A663F1N8</accession>
<name>A0A663F1N8_AQUCH</name>
<gene>
    <name evidence="6" type="primary">LOC115335331</name>
</gene>
<keyword evidence="7" id="KW-1185">Reference proteome</keyword>
<evidence type="ECO:0000256" key="1">
    <source>
        <dbReference type="ARBA" id="ARBA00022729"/>
    </source>
</evidence>
<dbReference type="PANTHER" id="PTHR16423:SF6">
    <property type="entry name" value="TRIGGERING RECEPTOR EXPRESSED ON MYELOID CELLS 2-RELATED"/>
    <property type="match status" value="1"/>
</dbReference>
<dbReference type="AlphaFoldDB" id="A0A663F1N8"/>